<dbReference type="OrthoDB" id="9810636at2"/>
<dbReference type="AlphaFoldDB" id="A0A3P3DQ76"/>
<keyword evidence="2" id="KW-0862">Zinc</keyword>
<dbReference type="Proteomes" id="UP000282125">
    <property type="component" value="Unassembled WGS sequence"/>
</dbReference>
<feature type="domain" description="ZinT" evidence="4">
    <location>
        <begin position="50"/>
        <end position="228"/>
    </location>
</feature>
<evidence type="ECO:0000256" key="3">
    <source>
        <dbReference type="SAM" id="SignalP"/>
    </source>
</evidence>
<dbReference type="Gene3D" id="2.40.128.20">
    <property type="match status" value="1"/>
</dbReference>
<name>A0A3P3DQ76_9RHOB</name>
<keyword evidence="1 3" id="KW-0732">Signal</keyword>
<gene>
    <name evidence="5" type="ORF">EG244_06305</name>
</gene>
<dbReference type="SUPFAM" id="SSF50814">
    <property type="entry name" value="Lipocalins"/>
    <property type="match status" value="1"/>
</dbReference>
<dbReference type="GO" id="GO:0008270">
    <property type="term" value="F:zinc ion binding"/>
    <property type="evidence" value="ECO:0007669"/>
    <property type="project" value="InterPro"/>
</dbReference>
<organism evidence="5 6">
    <name type="scientific">Falsigemmobacter faecalis</name>
    <dbReference type="NCBI Taxonomy" id="2488730"/>
    <lineage>
        <taxon>Bacteria</taxon>
        <taxon>Pseudomonadati</taxon>
        <taxon>Pseudomonadota</taxon>
        <taxon>Alphaproteobacteria</taxon>
        <taxon>Rhodobacterales</taxon>
        <taxon>Paracoccaceae</taxon>
        <taxon>Falsigemmobacter</taxon>
    </lineage>
</organism>
<reference evidence="5 6" key="1">
    <citation type="submission" date="2018-11" db="EMBL/GenBank/DDBJ databases">
        <title>Gemmobacter sp. nov., YIM 102744-1 draft genome.</title>
        <authorList>
            <person name="Li G."/>
            <person name="Jiang Y."/>
        </authorList>
    </citation>
    <scope>NUCLEOTIDE SEQUENCE [LARGE SCALE GENOMIC DNA]</scope>
    <source>
        <strain evidence="5 6">YIM 102744-1</strain>
    </source>
</reference>
<dbReference type="RefSeq" id="WP_124964168.1">
    <property type="nucleotide sequence ID" value="NZ_RRAZ01000007.1"/>
</dbReference>
<protein>
    <submittedName>
        <fullName evidence="5">Metal-binding protein ZinT</fullName>
    </submittedName>
</protein>
<dbReference type="InterPro" id="IPR012674">
    <property type="entry name" value="Calycin"/>
</dbReference>
<evidence type="ECO:0000256" key="1">
    <source>
        <dbReference type="ARBA" id="ARBA00022729"/>
    </source>
</evidence>
<dbReference type="Pfam" id="PF09223">
    <property type="entry name" value="ZinT"/>
    <property type="match status" value="1"/>
</dbReference>
<feature type="signal peptide" evidence="3">
    <location>
        <begin position="1"/>
        <end position="17"/>
    </location>
</feature>
<accession>A0A3P3DQ76</accession>
<sequence length="228" mass="24810">MHRISLVALFCFSAALAFGPPLWAQKTPHSHSHSHAHDHRHDHAHDEEAGKIAHGYFSDAQVAPRPLSDWAGVWQSVFPLLQDGTLDPVMAQKAAGGTRTAAEWGAYYEAGYRTDIAAITITAEGAFTFRRADGSGFAGQYASDGQEVLTYAKGNRGVRFSFRKTGGDAGAPLYVQFSDHRISPSVSDHFHLYWGNDRAALLEEVSHWPTYYPAALSGAEIAAGMMAH</sequence>
<evidence type="ECO:0000313" key="5">
    <source>
        <dbReference type="EMBL" id="RRH76365.1"/>
    </source>
</evidence>
<dbReference type="EMBL" id="RRAZ01000007">
    <property type="protein sequence ID" value="RRH76365.1"/>
    <property type="molecule type" value="Genomic_DNA"/>
</dbReference>
<evidence type="ECO:0000256" key="2">
    <source>
        <dbReference type="ARBA" id="ARBA00022833"/>
    </source>
</evidence>
<feature type="chain" id="PRO_5018061404" evidence="3">
    <location>
        <begin position="18"/>
        <end position="228"/>
    </location>
</feature>
<proteinExistence type="predicted"/>
<evidence type="ECO:0000313" key="6">
    <source>
        <dbReference type="Proteomes" id="UP000282125"/>
    </source>
</evidence>
<keyword evidence="6" id="KW-1185">Reference proteome</keyword>
<dbReference type="InterPro" id="IPR015304">
    <property type="entry name" value="ZinT_dom"/>
</dbReference>
<comment type="caution">
    <text evidence="5">The sequence shown here is derived from an EMBL/GenBank/DDBJ whole genome shotgun (WGS) entry which is preliminary data.</text>
</comment>
<evidence type="ECO:0000259" key="4">
    <source>
        <dbReference type="Pfam" id="PF09223"/>
    </source>
</evidence>